<organism evidence="3 4">
    <name type="scientific">Necator americanus</name>
    <name type="common">Human hookworm</name>
    <dbReference type="NCBI Taxonomy" id="51031"/>
    <lineage>
        <taxon>Eukaryota</taxon>
        <taxon>Metazoa</taxon>
        <taxon>Ecdysozoa</taxon>
        <taxon>Nematoda</taxon>
        <taxon>Chromadorea</taxon>
        <taxon>Rhabditida</taxon>
        <taxon>Rhabditina</taxon>
        <taxon>Rhabditomorpha</taxon>
        <taxon>Strongyloidea</taxon>
        <taxon>Ancylostomatidae</taxon>
        <taxon>Bunostominae</taxon>
        <taxon>Necator</taxon>
    </lineage>
</organism>
<dbReference type="InterPro" id="IPR003677">
    <property type="entry name" value="ANIS5_cation-bd"/>
</dbReference>
<feature type="signal peptide" evidence="1">
    <location>
        <begin position="1"/>
        <end position="24"/>
    </location>
</feature>
<feature type="chain" id="PRO_5045676258" description="SXP/RAL-2 family protein Ani s 5-like cation-binding domain-containing protein" evidence="1">
    <location>
        <begin position="25"/>
        <end position="271"/>
    </location>
</feature>
<name>A0ABR1CRI9_NECAM</name>
<accession>A0ABR1CRI9</accession>
<evidence type="ECO:0000313" key="3">
    <source>
        <dbReference type="EMBL" id="KAK6740924.1"/>
    </source>
</evidence>
<sequence>MNLFNKILVLLWLRIKAFMIFGNACETNRDMGYRYNSVLSVSRTFTDCSLIGMISAKYFTQMYALKLLVAITVLTSGFEFHEHKRHLHSGMHIRELPSFLRNVSNETRNEFFGIVRNRTIPRREIRERAEQWAQKQEYSVMEEFHKFDANRTARFTEIHKKVDVVISELPSAHEEVHKILTNDSLSRDQVIEKLRNLKIDPVVGRSLRGIMFAVVHPRKPGNGKHHHFHKNISNSFIYEGSGPLSAVLEHAGRSDEAIPIGAEDQEQPDFA</sequence>
<gene>
    <name evidence="3" type="primary">Necator_chrIII.g9790</name>
    <name evidence="3" type="ORF">RB195_009025</name>
</gene>
<protein>
    <recommendedName>
        <fullName evidence="2">SXP/RAL-2 family protein Ani s 5-like cation-binding domain-containing protein</fullName>
    </recommendedName>
</protein>
<dbReference type="PANTHER" id="PTHR21593">
    <property type="entry name" value="PRION-LIKE- Q/N-RICH -DOMAIN-BEARING PROTEIN PROTEIN"/>
    <property type="match status" value="1"/>
</dbReference>
<feature type="domain" description="SXP/RAL-2 family protein Ani s 5-like cation-binding" evidence="2">
    <location>
        <begin position="106"/>
        <end position="198"/>
    </location>
</feature>
<keyword evidence="1" id="KW-0732">Signal</keyword>
<keyword evidence="4" id="KW-1185">Reference proteome</keyword>
<reference evidence="3 4" key="1">
    <citation type="submission" date="2023-08" db="EMBL/GenBank/DDBJ databases">
        <title>A Necator americanus chromosomal reference genome.</title>
        <authorList>
            <person name="Ilik V."/>
            <person name="Petrzelkova K.J."/>
            <person name="Pardy F."/>
            <person name="Fuh T."/>
            <person name="Niatou-Singa F.S."/>
            <person name="Gouil Q."/>
            <person name="Baker L."/>
            <person name="Ritchie M.E."/>
            <person name="Jex A.R."/>
            <person name="Gazzola D."/>
            <person name="Li H."/>
            <person name="Toshio Fujiwara R."/>
            <person name="Zhan B."/>
            <person name="Aroian R.V."/>
            <person name="Pafco B."/>
            <person name="Schwarz E.M."/>
        </authorList>
    </citation>
    <scope>NUCLEOTIDE SEQUENCE [LARGE SCALE GENOMIC DNA]</scope>
    <source>
        <strain evidence="3 4">Aroian</strain>
        <tissue evidence="3">Whole animal</tissue>
    </source>
</reference>
<comment type="caution">
    <text evidence="3">The sequence shown here is derived from an EMBL/GenBank/DDBJ whole genome shotgun (WGS) entry which is preliminary data.</text>
</comment>
<dbReference type="InterPro" id="IPR052823">
    <property type="entry name" value="SXP/RAL-2_related"/>
</dbReference>
<dbReference type="PANTHER" id="PTHR21593:SF36">
    <property type="entry name" value="DUF148 DOMAIN-CONTAINING PROTEIN-RELATED"/>
    <property type="match status" value="1"/>
</dbReference>
<evidence type="ECO:0000313" key="4">
    <source>
        <dbReference type="Proteomes" id="UP001303046"/>
    </source>
</evidence>
<evidence type="ECO:0000256" key="1">
    <source>
        <dbReference type="SAM" id="SignalP"/>
    </source>
</evidence>
<evidence type="ECO:0000259" key="2">
    <source>
        <dbReference type="Pfam" id="PF02520"/>
    </source>
</evidence>
<dbReference type="Pfam" id="PF02520">
    <property type="entry name" value="ANIS5_cation-bd"/>
    <property type="match status" value="1"/>
</dbReference>
<proteinExistence type="predicted"/>
<dbReference type="Proteomes" id="UP001303046">
    <property type="component" value="Unassembled WGS sequence"/>
</dbReference>
<dbReference type="EMBL" id="JAVFWL010000003">
    <property type="protein sequence ID" value="KAK6740924.1"/>
    <property type="molecule type" value="Genomic_DNA"/>
</dbReference>